<dbReference type="PANTHER" id="PTHR42939">
    <property type="entry name" value="ABC TRANSPORTER ATP-BINDING PROTEIN ALBC-RELATED"/>
    <property type="match status" value="1"/>
</dbReference>
<dbReference type="InterPro" id="IPR003439">
    <property type="entry name" value="ABC_transporter-like_ATP-bd"/>
</dbReference>
<dbReference type="PANTHER" id="PTHR42939:SF5">
    <property type="entry name" value="ABC-TYPE TRANSPORTER ATP-BINDING PROTEIN ECSA"/>
    <property type="match status" value="1"/>
</dbReference>
<keyword evidence="1" id="KW-0813">Transport</keyword>
<dbReference type="AlphaFoldDB" id="A0A5C4TKE2"/>
<dbReference type="CDD" id="cd03230">
    <property type="entry name" value="ABC_DR_subfamily_A"/>
    <property type="match status" value="1"/>
</dbReference>
<sequence length="246" mass="27791">MSLKVNKLTGGYSSIPVLKNETFDVKDGELVSLIGLNGSGKSTTINHIMGLMTPFSGTITVNGIQITDNIEKYKQQIAYIPEMPILYNELTLREHIETTIMAYNLDSDDAWKRAQKLLKIFRLDNKLDWFPSNFSKGMRQKVMIVCAFITDAKLFVIDEPFLGLDPLAVNDLLQLINEKKHEGASILMSTHVLDTAEKYCDRFVLINDGSVSYEGSMNEIKQHFNDLGHSLNEIYLALAKKDDNHE</sequence>
<dbReference type="GO" id="GO:0005524">
    <property type="term" value="F:ATP binding"/>
    <property type="evidence" value="ECO:0007669"/>
    <property type="project" value="UniProtKB-KW"/>
</dbReference>
<evidence type="ECO:0000256" key="1">
    <source>
        <dbReference type="ARBA" id="ARBA00022448"/>
    </source>
</evidence>
<gene>
    <name evidence="5" type="ORF">DID87_01140</name>
</gene>
<dbReference type="PROSITE" id="PS00211">
    <property type="entry name" value="ABC_TRANSPORTER_1"/>
    <property type="match status" value="1"/>
</dbReference>
<comment type="caution">
    <text evidence="5">The sequence shown here is derived from an EMBL/GenBank/DDBJ whole genome shotgun (WGS) entry which is preliminary data.</text>
</comment>
<dbReference type="Gene3D" id="3.40.50.300">
    <property type="entry name" value="P-loop containing nucleotide triphosphate hydrolases"/>
    <property type="match status" value="1"/>
</dbReference>
<feature type="domain" description="ABC transporter" evidence="4">
    <location>
        <begin position="3"/>
        <end position="233"/>
    </location>
</feature>
<organism evidence="5 6">
    <name type="scientific">Fructilactobacillus sanfranciscensis</name>
    <name type="common">Lactobacillus sanfranciscensis</name>
    <dbReference type="NCBI Taxonomy" id="1625"/>
    <lineage>
        <taxon>Bacteria</taxon>
        <taxon>Bacillati</taxon>
        <taxon>Bacillota</taxon>
        <taxon>Bacilli</taxon>
        <taxon>Lactobacillales</taxon>
        <taxon>Lactobacillaceae</taxon>
        <taxon>Fructilactobacillus</taxon>
    </lineage>
</organism>
<dbReference type="InterPro" id="IPR017871">
    <property type="entry name" value="ABC_transporter-like_CS"/>
</dbReference>
<dbReference type="Pfam" id="PF00005">
    <property type="entry name" value="ABC_tran"/>
    <property type="match status" value="1"/>
</dbReference>
<dbReference type="Proteomes" id="UP000313312">
    <property type="component" value="Unassembled WGS sequence"/>
</dbReference>
<dbReference type="SMART" id="SM00382">
    <property type="entry name" value="AAA"/>
    <property type="match status" value="1"/>
</dbReference>
<evidence type="ECO:0000259" key="4">
    <source>
        <dbReference type="PROSITE" id="PS50893"/>
    </source>
</evidence>
<keyword evidence="3 5" id="KW-0067">ATP-binding</keyword>
<dbReference type="RefSeq" id="WP_103428710.1">
    <property type="nucleotide sequence ID" value="NZ_CP118925.1"/>
</dbReference>
<evidence type="ECO:0000313" key="6">
    <source>
        <dbReference type="Proteomes" id="UP000313312"/>
    </source>
</evidence>
<dbReference type="GeneID" id="93160493"/>
<reference evidence="5 6" key="1">
    <citation type="submission" date="2018-05" db="EMBL/GenBank/DDBJ databases">
        <title>Lactobacillus sanfranciscensis Ah4 draft denome sequence.</title>
        <authorList>
            <person name="Zhang G."/>
        </authorList>
    </citation>
    <scope>NUCLEOTIDE SEQUENCE [LARGE SCALE GENOMIC DNA]</scope>
    <source>
        <strain evidence="5 6">Ah4</strain>
    </source>
</reference>
<keyword evidence="2" id="KW-0547">Nucleotide-binding</keyword>
<name>A0A5C4TKE2_FRUSA</name>
<evidence type="ECO:0000313" key="5">
    <source>
        <dbReference type="EMBL" id="TNK90978.1"/>
    </source>
</evidence>
<dbReference type="InterPro" id="IPR003593">
    <property type="entry name" value="AAA+_ATPase"/>
</dbReference>
<proteinExistence type="predicted"/>
<dbReference type="PROSITE" id="PS50893">
    <property type="entry name" value="ABC_TRANSPORTER_2"/>
    <property type="match status" value="1"/>
</dbReference>
<dbReference type="InterPro" id="IPR051782">
    <property type="entry name" value="ABC_Transporter_VariousFunc"/>
</dbReference>
<protein>
    <submittedName>
        <fullName evidence="5">ABC transporter ATP-binding protein</fullName>
    </submittedName>
</protein>
<dbReference type="InterPro" id="IPR027417">
    <property type="entry name" value="P-loop_NTPase"/>
</dbReference>
<dbReference type="SUPFAM" id="SSF52540">
    <property type="entry name" value="P-loop containing nucleoside triphosphate hydrolases"/>
    <property type="match status" value="1"/>
</dbReference>
<evidence type="ECO:0000256" key="2">
    <source>
        <dbReference type="ARBA" id="ARBA00022741"/>
    </source>
</evidence>
<accession>A0A5C4TKE2</accession>
<evidence type="ECO:0000256" key="3">
    <source>
        <dbReference type="ARBA" id="ARBA00022840"/>
    </source>
</evidence>
<dbReference type="EMBL" id="QFCR01000002">
    <property type="protein sequence ID" value="TNK90978.1"/>
    <property type="molecule type" value="Genomic_DNA"/>
</dbReference>
<dbReference type="GO" id="GO:0016887">
    <property type="term" value="F:ATP hydrolysis activity"/>
    <property type="evidence" value="ECO:0007669"/>
    <property type="project" value="InterPro"/>
</dbReference>